<comment type="caution">
    <text evidence="3">The sequence shown here is derived from an EMBL/GenBank/DDBJ whole genome shotgun (WGS) entry which is preliminary data.</text>
</comment>
<feature type="transmembrane region" description="Helical" evidence="1">
    <location>
        <begin position="269"/>
        <end position="287"/>
    </location>
</feature>
<dbReference type="PANTHER" id="PTHR22911:SF137">
    <property type="entry name" value="SOLUTE CARRIER FAMILY 35 MEMBER G2-RELATED"/>
    <property type="match status" value="1"/>
</dbReference>
<dbReference type="EMBL" id="DYUD01000029">
    <property type="protein sequence ID" value="HJG89969.1"/>
    <property type="molecule type" value="Genomic_DNA"/>
</dbReference>
<evidence type="ECO:0000313" key="3">
    <source>
        <dbReference type="EMBL" id="HJG89969.1"/>
    </source>
</evidence>
<dbReference type="PANTHER" id="PTHR22911">
    <property type="entry name" value="ACYL-MALONYL CONDENSING ENZYME-RELATED"/>
    <property type="match status" value="1"/>
</dbReference>
<evidence type="ECO:0000259" key="2">
    <source>
        <dbReference type="Pfam" id="PF00892"/>
    </source>
</evidence>
<dbReference type="GO" id="GO:0016020">
    <property type="term" value="C:membrane"/>
    <property type="evidence" value="ECO:0007669"/>
    <property type="project" value="InterPro"/>
</dbReference>
<dbReference type="SUPFAM" id="SSF103481">
    <property type="entry name" value="Multidrug resistance efflux transporter EmrE"/>
    <property type="match status" value="2"/>
</dbReference>
<sequence>MNTKVKGTIFGIVSAVSYGTNPLGALYLYQEGLSSSSVLFYRFLFAVLILAGIMLVQRQSFALSRKELKTLGTLGLLFAVSSLTFYTSFHYMDAGIAATILFVYPIMVAVIMALFFRERLSGVTLFSILLALSGIALLYQGGSGAGLSTAGVLLVLVSSLTYALYIVVVNQSSIAMSSIKLTFYVLLICMAAIALQATLISGTSLQPLTTPRMWIFALMLALIPTVISLVTMTRAVHAIGSTPTAIMGALEPLTAVVVGVTLFGEAFTLRLGVGILMILVAVLLIIVSKAIPVHRVMTKIGHVLREVPLHKH</sequence>
<feature type="transmembrane region" description="Helical" evidence="1">
    <location>
        <begin position="244"/>
        <end position="263"/>
    </location>
</feature>
<keyword evidence="1" id="KW-0472">Membrane</keyword>
<feature type="transmembrane region" description="Helical" evidence="1">
    <location>
        <begin position="147"/>
        <end position="169"/>
    </location>
</feature>
<feature type="transmembrane region" description="Helical" evidence="1">
    <location>
        <begin position="181"/>
        <end position="201"/>
    </location>
</feature>
<dbReference type="RefSeq" id="WP_273307031.1">
    <property type="nucleotide sequence ID" value="NZ_DYUD01000029.1"/>
</dbReference>
<evidence type="ECO:0000313" key="4">
    <source>
        <dbReference type="Proteomes" id="UP000757103"/>
    </source>
</evidence>
<feature type="transmembrane region" description="Helical" evidence="1">
    <location>
        <begin position="68"/>
        <end position="89"/>
    </location>
</feature>
<keyword evidence="1" id="KW-0812">Transmembrane</keyword>
<feature type="transmembrane region" description="Helical" evidence="1">
    <location>
        <begin position="7"/>
        <end position="27"/>
    </location>
</feature>
<dbReference type="Gene3D" id="1.10.3730.20">
    <property type="match status" value="1"/>
</dbReference>
<dbReference type="InterPro" id="IPR000620">
    <property type="entry name" value="EamA_dom"/>
</dbReference>
<feature type="transmembrane region" description="Helical" evidence="1">
    <location>
        <begin position="39"/>
        <end position="56"/>
    </location>
</feature>
<dbReference type="Proteomes" id="UP000757103">
    <property type="component" value="Unassembled WGS sequence"/>
</dbReference>
<feature type="transmembrane region" description="Helical" evidence="1">
    <location>
        <begin position="123"/>
        <end position="141"/>
    </location>
</feature>
<name>A0A921MSV9_9BACT</name>
<feature type="domain" description="EamA" evidence="2">
    <location>
        <begin position="150"/>
        <end position="286"/>
    </location>
</feature>
<gene>
    <name evidence="3" type="ORF">K8U91_10935</name>
</gene>
<proteinExistence type="predicted"/>
<dbReference type="Pfam" id="PF00892">
    <property type="entry name" value="EamA"/>
    <property type="match status" value="2"/>
</dbReference>
<reference evidence="3" key="2">
    <citation type="submission" date="2021-09" db="EMBL/GenBank/DDBJ databases">
        <authorList>
            <person name="Gilroy R."/>
        </authorList>
    </citation>
    <scope>NUCLEOTIDE SEQUENCE</scope>
    <source>
        <strain evidence="3">CHK121-7720</strain>
    </source>
</reference>
<feature type="domain" description="EamA" evidence="2">
    <location>
        <begin position="6"/>
        <end position="139"/>
    </location>
</feature>
<dbReference type="AlphaFoldDB" id="A0A921MSV9"/>
<dbReference type="InterPro" id="IPR037185">
    <property type="entry name" value="EmrE-like"/>
</dbReference>
<feature type="transmembrane region" description="Helical" evidence="1">
    <location>
        <begin position="213"/>
        <end position="232"/>
    </location>
</feature>
<feature type="transmembrane region" description="Helical" evidence="1">
    <location>
        <begin position="95"/>
        <end position="116"/>
    </location>
</feature>
<accession>A0A921MSV9</accession>
<reference evidence="3" key="1">
    <citation type="journal article" date="2021" name="PeerJ">
        <title>Extensive microbial diversity within the chicken gut microbiome revealed by metagenomics and culture.</title>
        <authorList>
            <person name="Gilroy R."/>
            <person name="Ravi A."/>
            <person name="Getino M."/>
            <person name="Pursley I."/>
            <person name="Horton D.L."/>
            <person name="Alikhan N.F."/>
            <person name="Baker D."/>
            <person name="Gharbi K."/>
            <person name="Hall N."/>
            <person name="Watson M."/>
            <person name="Adriaenssens E.M."/>
            <person name="Foster-Nyarko E."/>
            <person name="Jarju S."/>
            <person name="Secka A."/>
            <person name="Antonio M."/>
            <person name="Oren A."/>
            <person name="Chaudhuri R.R."/>
            <person name="La Ragione R."/>
            <person name="Hildebrand F."/>
            <person name="Pallen M.J."/>
        </authorList>
    </citation>
    <scope>NUCLEOTIDE SEQUENCE</scope>
    <source>
        <strain evidence="3">CHK121-7720</strain>
    </source>
</reference>
<keyword evidence="1" id="KW-1133">Transmembrane helix</keyword>
<organism evidence="3 4">
    <name type="scientific">Barnesiella viscericola</name>
    <dbReference type="NCBI Taxonomy" id="397865"/>
    <lineage>
        <taxon>Bacteria</taxon>
        <taxon>Pseudomonadati</taxon>
        <taxon>Bacteroidota</taxon>
        <taxon>Bacteroidia</taxon>
        <taxon>Bacteroidales</taxon>
        <taxon>Barnesiellaceae</taxon>
        <taxon>Barnesiella</taxon>
    </lineage>
</organism>
<protein>
    <submittedName>
        <fullName evidence="3">DMT family transporter</fullName>
    </submittedName>
</protein>
<evidence type="ECO:0000256" key="1">
    <source>
        <dbReference type="SAM" id="Phobius"/>
    </source>
</evidence>